<dbReference type="EMBL" id="GBRH01159210">
    <property type="protein sequence ID" value="JAE38686.1"/>
    <property type="molecule type" value="Transcribed_RNA"/>
</dbReference>
<reference evidence="2" key="2">
    <citation type="journal article" date="2015" name="Data Brief">
        <title>Shoot transcriptome of the giant reed, Arundo donax.</title>
        <authorList>
            <person name="Barrero R.A."/>
            <person name="Guerrero F.D."/>
            <person name="Moolhuijzen P."/>
            <person name="Goolsby J.A."/>
            <person name="Tidwell J."/>
            <person name="Bellgard S.E."/>
            <person name="Bellgard M.I."/>
        </authorList>
    </citation>
    <scope>NUCLEOTIDE SEQUENCE</scope>
    <source>
        <tissue evidence="2">Shoot tissue taken approximately 20 cm above the soil surface</tissue>
    </source>
</reference>
<sequence>MSISFISKSAILSCSVHSHQNHHGQWSQSGDTKAAPIRR</sequence>
<evidence type="ECO:0000313" key="2">
    <source>
        <dbReference type="EMBL" id="JAE38686.1"/>
    </source>
</evidence>
<accession>A0A0A9HUZ8</accession>
<proteinExistence type="predicted"/>
<dbReference type="AlphaFoldDB" id="A0A0A9HUZ8"/>
<feature type="region of interest" description="Disordered" evidence="1">
    <location>
        <begin position="17"/>
        <end position="39"/>
    </location>
</feature>
<feature type="compositionally biased region" description="Polar residues" evidence="1">
    <location>
        <begin position="17"/>
        <end position="31"/>
    </location>
</feature>
<protein>
    <submittedName>
        <fullName evidence="2">Uncharacterized protein</fullName>
    </submittedName>
</protein>
<evidence type="ECO:0000256" key="1">
    <source>
        <dbReference type="SAM" id="MobiDB-lite"/>
    </source>
</evidence>
<reference evidence="2" key="1">
    <citation type="submission" date="2014-09" db="EMBL/GenBank/DDBJ databases">
        <authorList>
            <person name="Magalhaes I.L.F."/>
            <person name="Oliveira U."/>
            <person name="Santos F.R."/>
            <person name="Vidigal T.H.D.A."/>
            <person name="Brescovit A.D."/>
            <person name="Santos A.J."/>
        </authorList>
    </citation>
    <scope>NUCLEOTIDE SEQUENCE</scope>
    <source>
        <tissue evidence="2">Shoot tissue taken approximately 20 cm above the soil surface</tissue>
    </source>
</reference>
<organism evidence="2">
    <name type="scientific">Arundo donax</name>
    <name type="common">Giant reed</name>
    <name type="synonym">Donax arundinaceus</name>
    <dbReference type="NCBI Taxonomy" id="35708"/>
    <lineage>
        <taxon>Eukaryota</taxon>
        <taxon>Viridiplantae</taxon>
        <taxon>Streptophyta</taxon>
        <taxon>Embryophyta</taxon>
        <taxon>Tracheophyta</taxon>
        <taxon>Spermatophyta</taxon>
        <taxon>Magnoliopsida</taxon>
        <taxon>Liliopsida</taxon>
        <taxon>Poales</taxon>
        <taxon>Poaceae</taxon>
        <taxon>PACMAD clade</taxon>
        <taxon>Arundinoideae</taxon>
        <taxon>Arundineae</taxon>
        <taxon>Arundo</taxon>
    </lineage>
</organism>
<name>A0A0A9HUZ8_ARUDO</name>